<organism evidence="11 12">
    <name type="scientific">Psychroflexus torquis (strain ATCC 700755 / CIP 106069 / ACAM 623)</name>
    <dbReference type="NCBI Taxonomy" id="313595"/>
    <lineage>
        <taxon>Bacteria</taxon>
        <taxon>Pseudomonadati</taxon>
        <taxon>Bacteroidota</taxon>
        <taxon>Flavobacteriia</taxon>
        <taxon>Flavobacteriales</taxon>
        <taxon>Flavobacteriaceae</taxon>
        <taxon>Psychroflexus</taxon>
    </lineage>
</organism>
<dbReference type="PRINTS" id="PR00300">
    <property type="entry name" value="CLPPROTEASEA"/>
</dbReference>
<dbReference type="Pfam" id="PF17871">
    <property type="entry name" value="AAA_lid_9"/>
    <property type="match status" value="1"/>
</dbReference>
<dbReference type="Gene3D" id="1.10.8.60">
    <property type="match status" value="2"/>
</dbReference>
<dbReference type="InterPro" id="IPR001270">
    <property type="entry name" value="ClpA/B"/>
</dbReference>
<dbReference type="AlphaFoldDB" id="K4IK96"/>
<evidence type="ECO:0000313" key="12">
    <source>
        <dbReference type="Proteomes" id="UP000008514"/>
    </source>
</evidence>
<dbReference type="CDD" id="cd00009">
    <property type="entry name" value="AAA"/>
    <property type="match status" value="1"/>
</dbReference>
<dbReference type="PROSITE" id="PS50151">
    <property type="entry name" value="UVR"/>
    <property type="match status" value="1"/>
</dbReference>
<dbReference type="PROSITE" id="PS51903">
    <property type="entry name" value="CLP_R"/>
    <property type="match status" value="1"/>
</dbReference>
<evidence type="ECO:0000256" key="3">
    <source>
        <dbReference type="ARBA" id="ARBA00022840"/>
    </source>
</evidence>
<dbReference type="InterPro" id="IPR041546">
    <property type="entry name" value="ClpA/ClpB_AAA_lid"/>
</dbReference>
<evidence type="ECO:0000256" key="5">
    <source>
        <dbReference type="PROSITE-ProRule" id="PRU01251"/>
    </source>
</evidence>
<dbReference type="FunFam" id="3.40.50.300:FF:000010">
    <property type="entry name" value="Chaperone clpB 1, putative"/>
    <property type="match status" value="1"/>
</dbReference>
<dbReference type="HOGENOM" id="CLU_005070_4_0_10"/>
<feature type="domain" description="UVR" evidence="9">
    <location>
        <begin position="501"/>
        <end position="536"/>
    </location>
</feature>
<gene>
    <name evidence="11" type="ordered locus">P700755_003651</name>
</gene>
<dbReference type="InterPro" id="IPR050130">
    <property type="entry name" value="ClpA_ClpB"/>
</dbReference>
<name>K4IK96_PSYTT</name>
<keyword evidence="3 6" id="KW-0067">ATP-binding</keyword>
<dbReference type="Gene3D" id="1.10.1780.10">
    <property type="entry name" value="Clp, N-terminal domain"/>
    <property type="match status" value="1"/>
</dbReference>
<dbReference type="Proteomes" id="UP000008514">
    <property type="component" value="Chromosome"/>
</dbReference>
<dbReference type="CDD" id="cd19499">
    <property type="entry name" value="RecA-like_ClpB_Hsp104-like"/>
    <property type="match status" value="1"/>
</dbReference>
<evidence type="ECO:0000256" key="1">
    <source>
        <dbReference type="ARBA" id="ARBA00022737"/>
    </source>
</evidence>
<dbReference type="Pfam" id="PF07724">
    <property type="entry name" value="AAA_2"/>
    <property type="match status" value="1"/>
</dbReference>
<dbReference type="InterPro" id="IPR019489">
    <property type="entry name" value="Clp_ATPase_C"/>
</dbReference>
<dbReference type="Pfam" id="PF00004">
    <property type="entry name" value="AAA"/>
    <property type="match status" value="1"/>
</dbReference>
<evidence type="ECO:0000256" key="8">
    <source>
        <dbReference type="SAM" id="MobiDB-lite"/>
    </source>
</evidence>
<reference evidence="11" key="1">
    <citation type="submission" date="2006-03" db="EMBL/GenBank/DDBJ databases">
        <authorList>
            <person name="Bowman J."/>
            <person name="Ferriera S."/>
            <person name="Johnson J."/>
            <person name="Kravitz S."/>
            <person name="Halpern A."/>
            <person name="Remington K."/>
            <person name="Beeson K."/>
            <person name="Tran B."/>
            <person name="Rogers Y.-H."/>
            <person name="Friedman R."/>
            <person name="Venter J.C."/>
        </authorList>
    </citation>
    <scope>NUCLEOTIDE SEQUENCE [LARGE SCALE GENOMIC DNA]</scope>
    <source>
        <strain evidence="11">ATCC 700755</strain>
    </source>
</reference>
<keyword evidence="7" id="KW-0175">Coiled coil</keyword>
<dbReference type="Pfam" id="PF02861">
    <property type="entry name" value="Clp_N"/>
    <property type="match status" value="1"/>
</dbReference>
<dbReference type="GO" id="GO:0008233">
    <property type="term" value="F:peptidase activity"/>
    <property type="evidence" value="ECO:0007669"/>
    <property type="project" value="UniProtKB-KW"/>
</dbReference>
<dbReference type="Gene3D" id="3.40.50.300">
    <property type="entry name" value="P-loop containing nucleotide triphosphate hydrolases"/>
    <property type="match status" value="2"/>
</dbReference>
<dbReference type="STRING" id="313595.P700755_003651"/>
<dbReference type="PANTHER" id="PTHR11638">
    <property type="entry name" value="ATP-DEPENDENT CLP PROTEASE"/>
    <property type="match status" value="1"/>
</dbReference>
<keyword evidence="12" id="KW-1185">Reference proteome</keyword>
<dbReference type="InterPro" id="IPR028299">
    <property type="entry name" value="ClpA/B_CS2"/>
</dbReference>
<dbReference type="FunFam" id="3.40.50.300:FF:000025">
    <property type="entry name" value="ATP-dependent Clp protease subunit"/>
    <property type="match status" value="1"/>
</dbReference>
<keyword evidence="1 5" id="KW-0677">Repeat</keyword>
<comment type="similarity">
    <text evidence="6">Belongs to the ClpA/ClpB family.</text>
</comment>
<reference evidence="11" key="2">
    <citation type="submission" date="2012-09" db="EMBL/GenBank/DDBJ databases">
        <title>The complete sequence of Psychroflexus torquis an extreme psychrophile from sea-ice that is stimulated by light.</title>
        <authorList>
            <person name="Feng S."/>
            <person name="Powell S.M."/>
            <person name="Bowman J.P."/>
        </authorList>
    </citation>
    <scope>NUCLEOTIDE SEQUENCE [LARGE SCALE GENOMIC DNA]</scope>
    <source>
        <strain evidence="11">ATCC 700755</strain>
    </source>
</reference>
<dbReference type="PROSITE" id="PS00871">
    <property type="entry name" value="CLPAB_2"/>
    <property type="match status" value="1"/>
</dbReference>
<keyword evidence="2 6" id="KW-0547">Nucleotide-binding</keyword>
<dbReference type="InterPro" id="IPR018368">
    <property type="entry name" value="ClpA/B_CS1"/>
</dbReference>
<keyword evidence="11" id="KW-0645">Protease</keyword>
<dbReference type="SMART" id="SM00382">
    <property type="entry name" value="AAA"/>
    <property type="match status" value="2"/>
</dbReference>
<evidence type="ECO:0000256" key="6">
    <source>
        <dbReference type="RuleBase" id="RU004432"/>
    </source>
</evidence>
<evidence type="ECO:0000256" key="7">
    <source>
        <dbReference type="SAM" id="Coils"/>
    </source>
</evidence>
<evidence type="ECO:0000256" key="2">
    <source>
        <dbReference type="ARBA" id="ARBA00022741"/>
    </source>
</evidence>
<dbReference type="InterPro" id="IPR001943">
    <property type="entry name" value="UVR_dom"/>
</dbReference>
<dbReference type="eggNOG" id="COG0542">
    <property type="taxonomic scope" value="Bacteria"/>
</dbReference>
<evidence type="ECO:0000313" key="11">
    <source>
        <dbReference type="EMBL" id="AFU70243.1"/>
    </source>
</evidence>
<dbReference type="InterPro" id="IPR027417">
    <property type="entry name" value="P-loop_NTPase"/>
</dbReference>
<accession>K4IK96</accession>
<dbReference type="SMART" id="SM01086">
    <property type="entry name" value="ClpB_D2-small"/>
    <property type="match status" value="1"/>
</dbReference>
<keyword evidence="11" id="KW-0378">Hydrolase</keyword>
<evidence type="ECO:0000256" key="4">
    <source>
        <dbReference type="ARBA" id="ARBA00023186"/>
    </source>
</evidence>
<dbReference type="GO" id="GO:0006508">
    <property type="term" value="P:proteolysis"/>
    <property type="evidence" value="ECO:0007669"/>
    <property type="project" value="UniProtKB-KW"/>
</dbReference>
<dbReference type="Pfam" id="PF10431">
    <property type="entry name" value="ClpB_D2-small"/>
    <property type="match status" value="1"/>
</dbReference>
<dbReference type="InterPro" id="IPR036628">
    <property type="entry name" value="Clp_N_dom_sf"/>
</dbReference>
<dbReference type="PROSITE" id="PS00870">
    <property type="entry name" value="CLPAB_1"/>
    <property type="match status" value="1"/>
</dbReference>
<proteinExistence type="inferred from homology"/>
<dbReference type="GO" id="GO:0005737">
    <property type="term" value="C:cytoplasm"/>
    <property type="evidence" value="ECO:0007669"/>
    <property type="project" value="TreeGrafter"/>
</dbReference>
<dbReference type="InterPro" id="IPR003593">
    <property type="entry name" value="AAA+_ATPase"/>
</dbReference>
<dbReference type="KEGG" id="ptq:P700755_003651"/>
<feature type="region of interest" description="Disordered" evidence="8">
    <location>
        <begin position="210"/>
        <end position="247"/>
    </location>
</feature>
<dbReference type="Gene3D" id="4.10.860.10">
    <property type="entry name" value="UVR domain"/>
    <property type="match status" value="1"/>
</dbReference>
<dbReference type="InterPro" id="IPR004176">
    <property type="entry name" value="Clp_R_N"/>
</dbReference>
<evidence type="ECO:0000259" key="10">
    <source>
        <dbReference type="PROSITE" id="PS51903"/>
    </source>
</evidence>
<dbReference type="EMBL" id="CP003879">
    <property type="protein sequence ID" value="AFU70243.1"/>
    <property type="molecule type" value="Genomic_DNA"/>
</dbReference>
<evidence type="ECO:0000259" key="9">
    <source>
        <dbReference type="PROSITE" id="PS50151"/>
    </source>
</evidence>
<protein>
    <submittedName>
        <fullName evidence="11">ATP-dependent Clp protease, ATP-binding subunit ClpC</fullName>
    </submittedName>
</protein>
<dbReference type="SUPFAM" id="SSF81923">
    <property type="entry name" value="Double Clp-N motif"/>
    <property type="match status" value="1"/>
</dbReference>
<sequence>MSKYTKPIISLKTIKVELHLFFKRTFNKIFTIEMAYIGNKVLFLNKRLINIKTMDDNFSPKVKEVIAYSKEEALRLGHDFIGTEHLMLGLLRDGSGKAINILDAMNIDLELLRRKVEILNPSDHTNADISQEKKNLHLTRQAERALKTTFLEAKLFQSSSINTAHLLLCILRNENDPTTKLLNKLKVDYDNVKEEFKAMITQDGDYLDTPSDAFQDDAAAGDSGKESLGGNGNNKGKSTKKSKTPVLDNFGRDLTEMAQEGKLDPVVGREKEIERVSQILSRRKKNNPLLIGEPGVGKSAIAEGLALRIIQRKVSRILYDKRVVTLDLASLVAGTKYRGQFEERMKAVMNELEKNEDIILFIDEIHTIVGAGGATGSLDASNMFKPALARGEIHCIGATTLDEYRQHIEKDGALERRFQKIIVEPTSVDETVEILNNIKDKYEDHHNVIYTDEAIKSCVTLTNRYMTDRFLPDKAIDALDEAGSRVHITNINVPKRILKLEKELEEIREEKNSVVKKQKYEEAAKLRDDEKRIENELQIAQEDWEKNSKENKETVTENHIADVVSMMTGIPVNRIARTEGNKLAELPETIKNKVVGQSEAVTKIVKAIQRNRAGLKDPNRPIGSFIFLGQTGVGKTQLAKVLARELFDNDDALIRLDMSEYMEKFAVSRLIGAPPGYVGYEEGGQLTEKVRRKPYAVILLDEVEKAHPDVFNLLLQVLDDGHLTDSLGRKVDFRNTIIIMTSNVGARKLKDFGTGVGFGTKSQQQQEDDNTKKVIEGALKKAFAPEFLNRVDDVVIFNALEKDDIKKIINIELKILFERINDVGYQFSLSEEAKDYIADKGFDRQYGARPLNRAIQKYIEDALAEKIINSSITEGDTLYMDLDKEKNELVIQVQKTADKES</sequence>
<keyword evidence="4 6" id="KW-0143">Chaperone</keyword>
<feature type="domain" description="Clp R" evidence="10">
    <location>
        <begin position="54"/>
        <end position="202"/>
    </location>
</feature>
<dbReference type="InterPro" id="IPR003959">
    <property type="entry name" value="ATPase_AAA_core"/>
</dbReference>
<dbReference type="SUPFAM" id="SSF52540">
    <property type="entry name" value="P-loop containing nucleoside triphosphate hydrolases"/>
    <property type="match status" value="2"/>
</dbReference>
<feature type="coiled-coil region" evidence="7">
    <location>
        <begin position="497"/>
        <end position="543"/>
    </location>
</feature>
<dbReference type="GO" id="GO:0034605">
    <property type="term" value="P:cellular response to heat"/>
    <property type="evidence" value="ECO:0007669"/>
    <property type="project" value="TreeGrafter"/>
</dbReference>
<dbReference type="GO" id="GO:0016887">
    <property type="term" value="F:ATP hydrolysis activity"/>
    <property type="evidence" value="ECO:0007669"/>
    <property type="project" value="InterPro"/>
</dbReference>
<dbReference type="PANTHER" id="PTHR11638:SF18">
    <property type="entry name" value="HEAT SHOCK PROTEIN 104"/>
    <property type="match status" value="1"/>
</dbReference>
<dbReference type="GO" id="GO:0005524">
    <property type="term" value="F:ATP binding"/>
    <property type="evidence" value="ECO:0007669"/>
    <property type="project" value="UniProtKB-KW"/>
</dbReference>